<evidence type="ECO:0000313" key="3">
    <source>
        <dbReference type="Proteomes" id="UP000663792"/>
    </source>
</evidence>
<proteinExistence type="predicted"/>
<dbReference type="Pfam" id="PF05368">
    <property type="entry name" value="NmrA"/>
    <property type="match status" value="1"/>
</dbReference>
<evidence type="ECO:0000313" key="2">
    <source>
        <dbReference type="EMBL" id="MBM9465914.1"/>
    </source>
</evidence>
<feature type="domain" description="NmrA-like" evidence="1">
    <location>
        <begin position="12"/>
        <end position="227"/>
    </location>
</feature>
<dbReference type="Proteomes" id="UP000663792">
    <property type="component" value="Unassembled WGS sequence"/>
</dbReference>
<dbReference type="InterPro" id="IPR052718">
    <property type="entry name" value="NmrA-type_oxidoreductase"/>
</dbReference>
<dbReference type="AlphaFoldDB" id="A0A938YCZ4"/>
<dbReference type="Gene3D" id="3.90.25.10">
    <property type="entry name" value="UDP-galactose 4-epimerase, domain 1"/>
    <property type="match status" value="1"/>
</dbReference>
<dbReference type="SUPFAM" id="SSF51735">
    <property type="entry name" value="NAD(P)-binding Rossmann-fold domains"/>
    <property type="match status" value="1"/>
</dbReference>
<gene>
    <name evidence="2" type="ORF">JL106_01305</name>
</gene>
<dbReference type="CDD" id="cd05269">
    <property type="entry name" value="TMR_SDR_a"/>
    <property type="match status" value="1"/>
</dbReference>
<dbReference type="InterPro" id="IPR036291">
    <property type="entry name" value="NAD(P)-bd_dom_sf"/>
</dbReference>
<name>A0A938YCZ4_9ACTN</name>
<dbReference type="InterPro" id="IPR008030">
    <property type="entry name" value="NmrA-like"/>
</dbReference>
<reference evidence="2" key="1">
    <citation type="submission" date="2021-01" db="EMBL/GenBank/DDBJ databases">
        <title>YIM 132084 draft genome.</title>
        <authorList>
            <person name="An D."/>
        </authorList>
    </citation>
    <scope>NUCLEOTIDE SEQUENCE</scope>
    <source>
        <strain evidence="2">YIM 132084</strain>
    </source>
</reference>
<dbReference type="EMBL" id="JAERWK010000003">
    <property type="protein sequence ID" value="MBM9465914.1"/>
    <property type="molecule type" value="Genomic_DNA"/>
</dbReference>
<dbReference type="Gene3D" id="3.40.50.720">
    <property type="entry name" value="NAD(P)-binding Rossmann-like Domain"/>
    <property type="match status" value="1"/>
</dbReference>
<accession>A0A938YCZ4</accession>
<dbReference type="PANTHER" id="PTHR47129">
    <property type="entry name" value="QUINONE OXIDOREDUCTASE 2"/>
    <property type="match status" value="1"/>
</dbReference>
<protein>
    <submittedName>
        <fullName evidence="2">SDR family oxidoreductase</fullName>
    </submittedName>
</protein>
<comment type="caution">
    <text evidence="2">The sequence shown here is derived from an EMBL/GenBank/DDBJ whole genome shotgun (WGS) entry which is preliminary data.</text>
</comment>
<dbReference type="PANTHER" id="PTHR47129:SF1">
    <property type="entry name" value="NMRA-LIKE DOMAIN-CONTAINING PROTEIN"/>
    <property type="match status" value="1"/>
</dbReference>
<keyword evidence="3" id="KW-1185">Reference proteome</keyword>
<sequence length="288" mass="29912">MGAVPAPAARPSIAVTGSTGRLGGRVARRLADRGTRQRLLVRDVARAPQLPRVDVAVAPYDRPDAVRDTLTGVPTVFMVSASESPDRVDQHRSFVDAAVAAGVGHLVYLSFLGAAPDATFTLARDHWATEEHIRASGLPFTFLRDSLYADFLPGMIGDDGVLRGPAGDGRVAAVAQDDVADVATAVLTDPAAFAGTTLELTGPQALSLAEVAAVIAAASERDIRYQPETVAEAFASRAGSGAPDWQIAAWVSTYTAIAAGELALVTDTVERITGRPATTVEQVVAASS</sequence>
<evidence type="ECO:0000259" key="1">
    <source>
        <dbReference type="Pfam" id="PF05368"/>
    </source>
</evidence>
<organism evidence="2 3">
    <name type="scientific">Nakamurella leprariae</name>
    <dbReference type="NCBI Taxonomy" id="2803911"/>
    <lineage>
        <taxon>Bacteria</taxon>
        <taxon>Bacillati</taxon>
        <taxon>Actinomycetota</taxon>
        <taxon>Actinomycetes</taxon>
        <taxon>Nakamurellales</taxon>
        <taxon>Nakamurellaceae</taxon>
        <taxon>Nakamurella</taxon>
    </lineage>
</organism>